<feature type="compositionally biased region" description="Pro residues" evidence="1">
    <location>
        <begin position="69"/>
        <end position="78"/>
    </location>
</feature>
<organism evidence="2 3">
    <name type="scientific">Aldrovandia affinis</name>
    <dbReference type="NCBI Taxonomy" id="143900"/>
    <lineage>
        <taxon>Eukaryota</taxon>
        <taxon>Metazoa</taxon>
        <taxon>Chordata</taxon>
        <taxon>Craniata</taxon>
        <taxon>Vertebrata</taxon>
        <taxon>Euteleostomi</taxon>
        <taxon>Actinopterygii</taxon>
        <taxon>Neopterygii</taxon>
        <taxon>Teleostei</taxon>
        <taxon>Notacanthiformes</taxon>
        <taxon>Halosauridae</taxon>
        <taxon>Aldrovandia</taxon>
    </lineage>
</organism>
<dbReference type="EMBL" id="JAINUG010000032">
    <property type="protein sequence ID" value="KAJ8408972.1"/>
    <property type="molecule type" value="Genomic_DNA"/>
</dbReference>
<reference evidence="2" key="1">
    <citation type="journal article" date="2023" name="Science">
        <title>Genome structures resolve the early diversification of teleost fishes.</title>
        <authorList>
            <person name="Parey E."/>
            <person name="Louis A."/>
            <person name="Montfort J."/>
            <person name="Bouchez O."/>
            <person name="Roques C."/>
            <person name="Iampietro C."/>
            <person name="Lluch J."/>
            <person name="Castinel A."/>
            <person name="Donnadieu C."/>
            <person name="Desvignes T."/>
            <person name="Floi Bucao C."/>
            <person name="Jouanno E."/>
            <person name="Wen M."/>
            <person name="Mejri S."/>
            <person name="Dirks R."/>
            <person name="Jansen H."/>
            <person name="Henkel C."/>
            <person name="Chen W.J."/>
            <person name="Zahm M."/>
            <person name="Cabau C."/>
            <person name="Klopp C."/>
            <person name="Thompson A.W."/>
            <person name="Robinson-Rechavi M."/>
            <person name="Braasch I."/>
            <person name="Lecointre G."/>
            <person name="Bobe J."/>
            <person name="Postlethwait J.H."/>
            <person name="Berthelot C."/>
            <person name="Roest Crollius H."/>
            <person name="Guiguen Y."/>
        </authorList>
    </citation>
    <scope>NUCLEOTIDE SEQUENCE</scope>
    <source>
        <strain evidence="2">NC1722</strain>
    </source>
</reference>
<keyword evidence="3" id="KW-1185">Reference proteome</keyword>
<comment type="caution">
    <text evidence="2">The sequence shown here is derived from an EMBL/GenBank/DDBJ whole genome shotgun (WGS) entry which is preliminary data.</text>
</comment>
<evidence type="ECO:0000313" key="2">
    <source>
        <dbReference type="EMBL" id="KAJ8408972.1"/>
    </source>
</evidence>
<feature type="region of interest" description="Disordered" evidence="1">
    <location>
        <begin position="60"/>
        <end position="113"/>
    </location>
</feature>
<accession>A0AAD7WTS8</accession>
<dbReference type="AlphaFoldDB" id="A0AAD7WTS8"/>
<dbReference type="Proteomes" id="UP001221898">
    <property type="component" value="Unassembled WGS sequence"/>
</dbReference>
<evidence type="ECO:0000313" key="3">
    <source>
        <dbReference type="Proteomes" id="UP001221898"/>
    </source>
</evidence>
<evidence type="ECO:0000256" key="1">
    <source>
        <dbReference type="SAM" id="MobiDB-lite"/>
    </source>
</evidence>
<feature type="region of interest" description="Disordered" evidence="1">
    <location>
        <begin position="1"/>
        <end position="34"/>
    </location>
</feature>
<sequence length="146" mass="15289">MLVPAEQIKGLNTSPTAGLPLRVSKQNRKSQFTGRQLVSVGGKPRGALCSHSPVPPTLLPVSLAHAAPSGPPSPPPCPKIGITSQQAAAEDDYRPRPPPPPPPQGSMIKPVASFRGDAAPYITLPLTLMPPADEQKGVKAHHERGK</sequence>
<name>A0AAD7WTS8_9TELE</name>
<proteinExistence type="predicted"/>
<protein>
    <submittedName>
        <fullName evidence="2">Uncharacterized protein</fullName>
    </submittedName>
</protein>
<gene>
    <name evidence="2" type="ORF">AAFF_G00239930</name>
</gene>
<feature type="region of interest" description="Disordered" evidence="1">
    <location>
        <begin position="125"/>
        <end position="146"/>
    </location>
</feature>